<reference evidence="2 3" key="1">
    <citation type="submission" date="2016-10" db="EMBL/GenBank/DDBJ databases">
        <authorList>
            <person name="Varghese N."/>
            <person name="Submissions S."/>
        </authorList>
    </citation>
    <scope>NUCLEOTIDE SEQUENCE [LARGE SCALE GENOMIC DNA]</scope>
    <source>
        <strain evidence="2 3">DSM 16392</strain>
    </source>
</reference>
<dbReference type="EMBL" id="FOSK01000003">
    <property type="protein sequence ID" value="SFK20953.1"/>
    <property type="molecule type" value="Genomic_DNA"/>
</dbReference>
<protein>
    <recommendedName>
        <fullName evidence="4">DUF4169 domain-containing protein</fullName>
    </recommendedName>
</protein>
<feature type="compositionally biased region" description="Polar residues" evidence="1">
    <location>
        <begin position="63"/>
        <end position="73"/>
    </location>
</feature>
<evidence type="ECO:0000313" key="3">
    <source>
        <dbReference type="Proteomes" id="UP000199598"/>
    </source>
</evidence>
<dbReference type="Proteomes" id="UP000199598">
    <property type="component" value="Unassembled WGS sequence"/>
</dbReference>
<organism evidence="2 3">
    <name type="scientific">Pseudovibrio ascidiaceicola</name>
    <dbReference type="NCBI Taxonomy" id="285279"/>
    <lineage>
        <taxon>Bacteria</taxon>
        <taxon>Pseudomonadati</taxon>
        <taxon>Pseudomonadota</taxon>
        <taxon>Alphaproteobacteria</taxon>
        <taxon>Hyphomicrobiales</taxon>
        <taxon>Stappiaceae</taxon>
        <taxon>Pseudovibrio</taxon>
    </lineage>
</organism>
<name>A0A1I3XN60_9HYPH</name>
<evidence type="ECO:0000313" key="2">
    <source>
        <dbReference type="EMBL" id="SFK20953.1"/>
    </source>
</evidence>
<evidence type="ECO:0000256" key="1">
    <source>
        <dbReference type="SAM" id="MobiDB-lite"/>
    </source>
</evidence>
<dbReference type="InterPro" id="IPR025227">
    <property type="entry name" value="DUF4169"/>
</dbReference>
<evidence type="ECO:0008006" key="4">
    <source>
        <dbReference type="Google" id="ProtNLM"/>
    </source>
</evidence>
<feature type="region of interest" description="Disordered" evidence="1">
    <location>
        <begin position="13"/>
        <end position="73"/>
    </location>
</feature>
<keyword evidence="3" id="KW-1185">Reference proteome</keyword>
<sequence>MGDCMSATVVNLRQARKQKARDSKALSAAENRRKFGRSKAEKSQENAEADLQTKRFEGHKLASVSSSSPTDED</sequence>
<proteinExistence type="predicted"/>
<accession>A0A1I3XN60</accession>
<gene>
    <name evidence="2" type="ORF">SAMN04488518_10342</name>
</gene>
<dbReference type="Pfam" id="PF13770">
    <property type="entry name" value="DUF4169"/>
    <property type="match status" value="1"/>
</dbReference>
<comment type="caution">
    <text evidence="2">The sequence shown here is derived from an EMBL/GenBank/DDBJ whole genome shotgun (WGS) entry which is preliminary data.</text>
</comment>
<feature type="compositionally biased region" description="Basic and acidic residues" evidence="1">
    <location>
        <begin position="20"/>
        <end position="60"/>
    </location>
</feature>